<gene>
    <name evidence="1" type="ORF">IHE45_12G046500</name>
</gene>
<comment type="caution">
    <text evidence="1">The sequence shown here is derived from an EMBL/GenBank/DDBJ whole genome shotgun (WGS) entry which is preliminary data.</text>
</comment>
<proteinExistence type="predicted"/>
<accession>A0ACB7V1N7</accession>
<dbReference type="EMBL" id="CM037022">
    <property type="protein sequence ID" value="KAH7667242.1"/>
    <property type="molecule type" value="Genomic_DNA"/>
</dbReference>
<keyword evidence="2" id="KW-1185">Reference proteome</keyword>
<sequence length="297" mass="33730">MALSLKYSCMETMEHAFGDMGMFYDCPEISDELLSFCGSFDEPEVHLPLNSIFDRPDDVFCTETTTTAAATTVFSQQFPYSHSTPCNEFNNHLYQSPKRMKKNCSVVCDPYNFMYEYSNVYNLPEPAPELFPELVEPLPWAEELLSSRGENKTSNGCLSTQSIAARQRRKRISDKTQELGRLIPGGNKMNTAEMLQAAFKYVKFLQAQVGILSFMNSTDHQECSALLPGEEQLQVLLESPKIHEKLYSEGRCLIPEKMVGLLLEDQQVKSSKNVHRDLSRFVETIQQPGQCDDKELT</sequence>
<reference evidence="2" key="1">
    <citation type="journal article" date="2022" name="Nat. Commun.">
        <title>Chromosome evolution and the genetic basis of agronomically important traits in greater yam.</title>
        <authorList>
            <person name="Bredeson J.V."/>
            <person name="Lyons J.B."/>
            <person name="Oniyinde I.O."/>
            <person name="Okereke N.R."/>
            <person name="Kolade O."/>
            <person name="Nnabue I."/>
            <person name="Nwadili C.O."/>
            <person name="Hribova E."/>
            <person name="Parker M."/>
            <person name="Nwogha J."/>
            <person name="Shu S."/>
            <person name="Carlson J."/>
            <person name="Kariba R."/>
            <person name="Muthemba S."/>
            <person name="Knop K."/>
            <person name="Barton G.J."/>
            <person name="Sherwood A.V."/>
            <person name="Lopez-Montes A."/>
            <person name="Asiedu R."/>
            <person name="Jamnadass R."/>
            <person name="Muchugi A."/>
            <person name="Goodstein D."/>
            <person name="Egesi C.N."/>
            <person name="Featherston J."/>
            <person name="Asfaw A."/>
            <person name="Simpson G.G."/>
            <person name="Dolezel J."/>
            <person name="Hendre P.S."/>
            <person name="Van Deynze A."/>
            <person name="Kumar P.L."/>
            <person name="Obidiegwu J.E."/>
            <person name="Bhattacharjee R."/>
            <person name="Rokhsar D.S."/>
        </authorList>
    </citation>
    <scope>NUCLEOTIDE SEQUENCE [LARGE SCALE GENOMIC DNA]</scope>
    <source>
        <strain evidence="2">cv. TDa95/00328</strain>
    </source>
</reference>
<evidence type="ECO:0000313" key="2">
    <source>
        <dbReference type="Proteomes" id="UP000827976"/>
    </source>
</evidence>
<dbReference type="Proteomes" id="UP000827976">
    <property type="component" value="Chromosome 12"/>
</dbReference>
<protein>
    <submittedName>
        <fullName evidence="1">Myc-type basic helix-loop-helix (BHLH) domain-containing protein</fullName>
    </submittedName>
</protein>
<name>A0ACB7V1N7_DIOAL</name>
<evidence type="ECO:0000313" key="1">
    <source>
        <dbReference type="EMBL" id="KAH7667242.1"/>
    </source>
</evidence>
<organism evidence="1 2">
    <name type="scientific">Dioscorea alata</name>
    <name type="common">Purple yam</name>
    <dbReference type="NCBI Taxonomy" id="55571"/>
    <lineage>
        <taxon>Eukaryota</taxon>
        <taxon>Viridiplantae</taxon>
        <taxon>Streptophyta</taxon>
        <taxon>Embryophyta</taxon>
        <taxon>Tracheophyta</taxon>
        <taxon>Spermatophyta</taxon>
        <taxon>Magnoliopsida</taxon>
        <taxon>Liliopsida</taxon>
        <taxon>Dioscoreales</taxon>
        <taxon>Dioscoreaceae</taxon>
        <taxon>Dioscorea</taxon>
    </lineage>
</organism>